<sequence length="1561" mass="170937">MRAAGILTTDPDDDKSEKDEDDDSSSDSDSDSDEEAADTQKKNKKDEAEEDENSMLDNDWDTSEWTMQEIESACSTLITECEAPRSEKRQQLSIRMLLRLLDRHQEAVAYVEKVSESILNKAFPAILVDGISEEALNLSHLLAAIAPRFADVFSMLGPIGNICKILTQELDLAASILQWKYALRKKKRQLELAKESIPRERYVRKKMGFNMKSDELNEKWRKMHADDTCGLSPKVRLSHLKILMHLCDPNVTQYSTANRLELVKKKGLIPIVLALQEVGPEWEKTSLVDDGSTVKTTSSSVTAVSLGALKIDDGGITKPHQVACLLSLQLAQERSLLLPLIRSLIHEGLQKILDNASILPSEDVCMCLEVLDVLGAMSSKSCDISMSNDDYVRYEQMKRGRLYHDKNYVDPDASDCPADIEDENEKVYYRKATREAVTEVLVQPHLITSLVNLLEKPDASTFLGTVLVLHKFGSTWSFRHVLAILCSYSGRGLEYVVSQLQSDNTAIQLGCLSLLRQLCTSQDGRDCLITSKICEMLMPLISGKEALSSSSYQLALTVSVSLAQFESQPTVGFNLENFNITSNLYSNILGLMTSTSPGPGFSVEKLISMRVLKYLVRYIVGYDDGASFFNLGQFQKEQGTIALHRIFMSRQSVKNIGAVVAEEGKSKLSLMDSVLSHFAYALQTFFTHHIEHRYSSQTLIIFYASLQSSLRGLGCIASYNPKYTRQVLNVVRDKNVYKEIEELLKYPNVKYDESFNHKIDTAEAAAYLVTEICLRPEFEHHDVADKESTVEERDDVNEVEGSLVRISEQMSKPLMDIIHGCPNPDAVSNACLGLARLGSTNGCCEILIRNGITRCVGGLFPEKPSLVEGPTSENIEDEIFDVQAKSKRDDDVDVLMGLDASAYTLVAAICRIPKGRHEVQSNGILRRCVERFHLTSGKKGVDLVIRGEIAKIFSRCSNGHTTESGSAGSANDYILNPNYNSITLLVEMVREGGKFYRRSRFWATSAVAELCKDTVRVVPLVIKWGCVDALAQIIKDYTRGGGEERGGTPQPLLRPALSALNRICKFPLGAYTINLVDAGLKQPLVAIASNVQLQIEYAGVKCREGLGGFARDILYAMTEAEGRRNAGIGPTGGSLGGSSVGTADDFLHLNSMMGSMGLKGEEEEKKKEELEGEEEEEYEDGYEDEEEEKKLTSSQEEDGSMTATSPLNATFDGTYSGMGVTAIGSLADDVGSEDETGKMRISQMDAEDPAFRNELKRRKEHYEMGATYRLGRGGRRKSVTESETKSSGKKRRGSVGKGSRVVEKIEAVKDLRGETMVGDNGSSVGGSSVGGGGSVEEEYRTAKTPATAKTSVSFGGLSRTGTPTATRGGDLSGVFEADFEFATTRPGVLDVKAVPLLTSTRPPGLSPKNKSGPPPPTLSTSKSLPSPLLVTTTVKGGKGKSLVTFTRPKKSNGLFVDPTFVEVAPVSGLAALGNKEGEPSMLSSASLTAGKPFEEIETYTHTVDIMGSKVKISGQRVAGPNPVLDDGGRPLSAVTFENVHEATVRRELEKLRSAFEIPKEM</sequence>
<accession>A0A9W7A5Q8</accession>
<dbReference type="SUPFAM" id="SSF48371">
    <property type="entry name" value="ARM repeat"/>
    <property type="match status" value="2"/>
</dbReference>
<dbReference type="EMBL" id="BRXW01000538">
    <property type="protein sequence ID" value="GMH63926.1"/>
    <property type="molecule type" value="Genomic_DNA"/>
</dbReference>
<protein>
    <submittedName>
        <fullName evidence="2">Uncharacterized protein</fullName>
    </submittedName>
</protein>
<feature type="compositionally biased region" description="Basic and acidic residues" evidence="1">
    <location>
        <begin position="1300"/>
        <end position="1313"/>
    </location>
</feature>
<dbReference type="Gene3D" id="1.25.10.10">
    <property type="entry name" value="Leucine-rich Repeat Variant"/>
    <property type="match status" value="2"/>
</dbReference>
<feature type="region of interest" description="Disordered" evidence="1">
    <location>
        <begin position="1399"/>
        <end position="1426"/>
    </location>
</feature>
<dbReference type="InterPro" id="IPR011989">
    <property type="entry name" value="ARM-like"/>
</dbReference>
<keyword evidence="3" id="KW-1185">Reference proteome</keyword>
<evidence type="ECO:0000313" key="2">
    <source>
        <dbReference type="EMBL" id="GMH63926.1"/>
    </source>
</evidence>
<feature type="compositionally biased region" description="Acidic residues" evidence="1">
    <location>
        <begin position="1170"/>
        <end position="1187"/>
    </location>
</feature>
<feature type="region of interest" description="Disordered" evidence="1">
    <location>
        <begin position="1"/>
        <end position="63"/>
    </location>
</feature>
<feature type="region of interest" description="Disordered" evidence="1">
    <location>
        <begin position="1154"/>
        <end position="1208"/>
    </location>
</feature>
<feature type="compositionally biased region" description="Polar residues" evidence="1">
    <location>
        <begin position="1347"/>
        <end position="1365"/>
    </location>
</feature>
<dbReference type="Proteomes" id="UP001165122">
    <property type="component" value="Unassembled WGS sequence"/>
</dbReference>
<proteinExistence type="predicted"/>
<feature type="compositionally biased region" description="Acidic residues" evidence="1">
    <location>
        <begin position="48"/>
        <end position="62"/>
    </location>
</feature>
<comment type="caution">
    <text evidence="2">The sequence shown here is derived from an EMBL/GenBank/DDBJ whole genome shotgun (WGS) entry which is preliminary data.</text>
</comment>
<feature type="compositionally biased region" description="Basic and acidic residues" evidence="1">
    <location>
        <begin position="1159"/>
        <end position="1169"/>
    </location>
</feature>
<dbReference type="OrthoDB" id="195628at2759"/>
<feature type="region of interest" description="Disordered" evidence="1">
    <location>
        <begin position="1262"/>
        <end position="1365"/>
    </location>
</feature>
<feature type="compositionally biased region" description="Basic and acidic residues" evidence="1">
    <location>
        <begin position="38"/>
        <end position="47"/>
    </location>
</feature>
<gene>
    <name evidence="2" type="ORF">TrLO_g8084</name>
</gene>
<organism evidence="2 3">
    <name type="scientific">Triparma laevis f. longispina</name>
    <dbReference type="NCBI Taxonomy" id="1714387"/>
    <lineage>
        <taxon>Eukaryota</taxon>
        <taxon>Sar</taxon>
        <taxon>Stramenopiles</taxon>
        <taxon>Ochrophyta</taxon>
        <taxon>Bolidophyceae</taxon>
        <taxon>Parmales</taxon>
        <taxon>Triparmaceae</taxon>
        <taxon>Triparma</taxon>
    </lineage>
</organism>
<evidence type="ECO:0000256" key="1">
    <source>
        <dbReference type="SAM" id="MobiDB-lite"/>
    </source>
</evidence>
<feature type="compositionally biased region" description="Gly residues" evidence="1">
    <location>
        <begin position="1323"/>
        <end position="1334"/>
    </location>
</feature>
<name>A0A9W7A5Q8_9STRA</name>
<evidence type="ECO:0000313" key="3">
    <source>
        <dbReference type="Proteomes" id="UP001165122"/>
    </source>
</evidence>
<dbReference type="InterPro" id="IPR016024">
    <property type="entry name" value="ARM-type_fold"/>
</dbReference>
<reference evidence="3" key="1">
    <citation type="journal article" date="2023" name="Commun. Biol.">
        <title>Genome analysis of Parmales, the sister group of diatoms, reveals the evolutionary specialization of diatoms from phago-mixotrophs to photoautotrophs.</title>
        <authorList>
            <person name="Ban H."/>
            <person name="Sato S."/>
            <person name="Yoshikawa S."/>
            <person name="Yamada K."/>
            <person name="Nakamura Y."/>
            <person name="Ichinomiya M."/>
            <person name="Sato N."/>
            <person name="Blanc-Mathieu R."/>
            <person name="Endo H."/>
            <person name="Kuwata A."/>
            <person name="Ogata H."/>
        </authorList>
    </citation>
    <scope>NUCLEOTIDE SEQUENCE [LARGE SCALE GENOMIC DNA]</scope>
    <source>
        <strain evidence="3">NIES 3700</strain>
    </source>
</reference>
<feature type="compositionally biased region" description="Acidic residues" evidence="1">
    <location>
        <begin position="10"/>
        <end position="37"/>
    </location>
</feature>